<organism evidence="5 6">
    <name type="scientific">Streptomyces griseoloalbus</name>
    <dbReference type="NCBI Taxonomy" id="67303"/>
    <lineage>
        <taxon>Bacteria</taxon>
        <taxon>Bacillati</taxon>
        <taxon>Actinomycetota</taxon>
        <taxon>Actinomycetes</taxon>
        <taxon>Kitasatosporales</taxon>
        <taxon>Streptomycetaceae</taxon>
        <taxon>Streptomyces</taxon>
    </lineage>
</organism>
<dbReference type="PANTHER" id="PTHR46796">
    <property type="entry name" value="HTH-TYPE TRANSCRIPTIONAL ACTIVATOR RHAS-RELATED"/>
    <property type="match status" value="1"/>
</dbReference>
<comment type="caution">
    <text evidence="5">The sequence shown here is derived from an EMBL/GenBank/DDBJ whole genome shotgun (WGS) entry which is preliminary data.</text>
</comment>
<evidence type="ECO:0000256" key="1">
    <source>
        <dbReference type="ARBA" id="ARBA00023015"/>
    </source>
</evidence>
<dbReference type="AlphaFoldDB" id="A0A7W8BHQ2"/>
<dbReference type="EMBL" id="JACHJE010000001">
    <property type="protein sequence ID" value="MBB5123547.1"/>
    <property type="molecule type" value="Genomic_DNA"/>
</dbReference>
<evidence type="ECO:0000313" key="5">
    <source>
        <dbReference type="EMBL" id="MBB5123547.1"/>
    </source>
</evidence>
<evidence type="ECO:0000259" key="4">
    <source>
        <dbReference type="PROSITE" id="PS01124"/>
    </source>
</evidence>
<name>A0A7W8BHQ2_9ACTN</name>
<feature type="domain" description="HTH araC/xylS-type" evidence="4">
    <location>
        <begin position="218"/>
        <end position="319"/>
    </location>
</feature>
<dbReference type="Pfam" id="PF14525">
    <property type="entry name" value="AraC_binding_2"/>
    <property type="match status" value="1"/>
</dbReference>
<dbReference type="Proteomes" id="UP000568022">
    <property type="component" value="Unassembled WGS sequence"/>
</dbReference>
<dbReference type="SMART" id="SM00342">
    <property type="entry name" value="HTH_ARAC"/>
    <property type="match status" value="1"/>
</dbReference>
<keyword evidence="6" id="KW-1185">Reference proteome</keyword>
<sequence>MLVQEFRTEVVPPAVRWDLWQDVATRTHVPNLMRSERSDDFEATMRVLPLGDLQIAELSLPQLDTARTPRIIRRFDPEVLQVNCQLVGDGGMAQDGTEAVFRAGHLIAADTSLPYDIRINRTSQRSTTVVVSLPRARLPLPPRTLRRLLAVPVPVDRGMGGTLYRWLTDVARRADEFTEADAPTLASVTTDLLAAVLGGCVDSEDALPPESRRRALHTRIRDFIDRNLGDPSLSPATVAAAHGISVRHLHQLFAAEDEAPAAWIRHRRLERCRRDLADPRLRGRSVQSIAARWGFTNPATFSRVFRRVYGMTPTDHRHHHAGG</sequence>
<dbReference type="InterPro" id="IPR035418">
    <property type="entry name" value="AraC-bd_2"/>
</dbReference>
<dbReference type="InterPro" id="IPR009057">
    <property type="entry name" value="Homeodomain-like_sf"/>
</dbReference>
<accession>A0A7W8BHQ2</accession>
<protein>
    <submittedName>
        <fullName evidence="5">AraC-like DNA-binding protein</fullName>
    </submittedName>
</protein>
<keyword evidence="1" id="KW-0805">Transcription regulation</keyword>
<dbReference type="InterPro" id="IPR018060">
    <property type="entry name" value="HTH_AraC"/>
</dbReference>
<dbReference type="Gene3D" id="1.10.10.60">
    <property type="entry name" value="Homeodomain-like"/>
    <property type="match status" value="1"/>
</dbReference>
<proteinExistence type="predicted"/>
<dbReference type="InterPro" id="IPR050204">
    <property type="entry name" value="AraC_XylS_family_regulators"/>
</dbReference>
<gene>
    <name evidence="5" type="ORF">FHS32_000259</name>
</gene>
<dbReference type="PROSITE" id="PS01124">
    <property type="entry name" value="HTH_ARAC_FAMILY_2"/>
    <property type="match status" value="1"/>
</dbReference>
<dbReference type="PRINTS" id="PR00032">
    <property type="entry name" value="HTHARAC"/>
</dbReference>
<dbReference type="SUPFAM" id="SSF46689">
    <property type="entry name" value="Homeodomain-like"/>
    <property type="match status" value="1"/>
</dbReference>
<dbReference type="InterPro" id="IPR020449">
    <property type="entry name" value="Tscrpt_reg_AraC-type_HTH"/>
</dbReference>
<dbReference type="GO" id="GO:0043565">
    <property type="term" value="F:sequence-specific DNA binding"/>
    <property type="evidence" value="ECO:0007669"/>
    <property type="project" value="InterPro"/>
</dbReference>
<keyword evidence="2 5" id="KW-0238">DNA-binding</keyword>
<reference evidence="5 6" key="1">
    <citation type="submission" date="2020-08" db="EMBL/GenBank/DDBJ databases">
        <title>Genomic Encyclopedia of Type Strains, Phase III (KMG-III): the genomes of soil and plant-associated and newly described type strains.</title>
        <authorList>
            <person name="Whitman W."/>
        </authorList>
    </citation>
    <scope>NUCLEOTIDE SEQUENCE [LARGE SCALE GENOMIC DNA]</scope>
    <source>
        <strain evidence="5 6">CECT 3226</strain>
    </source>
</reference>
<evidence type="ECO:0000256" key="3">
    <source>
        <dbReference type="ARBA" id="ARBA00023163"/>
    </source>
</evidence>
<evidence type="ECO:0000256" key="2">
    <source>
        <dbReference type="ARBA" id="ARBA00023125"/>
    </source>
</evidence>
<dbReference type="GO" id="GO:0003700">
    <property type="term" value="F:DNA-binding transcription factor activity"/>
    <property type="evidence" value="ECO:0007669"/>
    <property type="project" value="InterPro"/>
</dbReference>
<keyword evidence="3" id="KW-0804">Transcription</keyword>
<dbReference type="PANTHER" id="PTHR46796:SF6">
    <property type="entry name" value="ARAC SUBFAMILY"/>
    <property type="match status" value="1"/>
</dbReference>
<dbReference type="Pfam" id="PF12833">
    <property type="entry name" value="HTH_18"/>
    <property type="match status" value="1"/>
</dbReference>
<evidence type="ECO:0000313" key="6">
    <source>
        <dbReference type="Proteomes" id="UP000568022"/>
    </source>
</evidence>